<reference evidence="2" key="1">
    <citation type="submission" date="2019-03" db="EMBL/GenBank/DDBJ databases">
        <title>Single cell metagenomics reveals metabolic interactions within the superorganism composed of flagellate Streblomastix strix and complex community of Bacteroidetes bacteria on its surface.</title>
        <authorList>
            <person name="Treitli S.C."/>
            <person name="Kolisko M."/>
            <person name="Husnik F."/>
            <person name="Keeling P."/>
            <person name="Hampl V."/>
        </authorList>
    </citation>
    <scope>NUCLEOTIDE SEQUENCE</scope>
    <source>
        <strain evidence="2">STM</strain>
    </source>
</reference>
<proteinExistence type="predicted"/>
<dbReference type="SUPFAM" id="SSF88723">
    <property type="entry name" value="PIN domain-like"/>
    <property type="match status" value="1"/>
</dbReference>
<feature type="domain" description="PIN" evidence="1">
    <location>
        <begin position="4"/>
        <end position="131"/>
    </location>
</feature>
<name>A0A5J4S0G0_9ZZZZ</name>
<dbReference type="Pfam" id="PF01850">
    <property type="entry name" value="PIN"/>
    <property type="match status" value="1"/>
</dbReference>
<protein>
    <recommendedName>
        <fullName evidence="1">PIN domain-containing protein</fullName>
    </recommendedName>
</protein>
<accession>A0A5J4S0G0</accession>
<dbReference type="EMBL" id="SNRY01000593">
    <property type="protein sequence ID" value="KAA6338721.1"/>
    <property type="molecule type" value="Genomic_DNA"/>
</dbReference>
<evidence type="ECO:0000259" key="1">
    <source>
        <dbReference type="Pfam" id="PF01850"/>
    </source>
</evidence>
<gene>
    <name evidence="2" type="ORF">EZS27_013303</name>
</gene>
<sequence>MSNILIDTCFWYAYYDDRDVQHHLAIELFEYLGLANAIIIPYPTLYETINTRFSKRKDWIDSFNNILTNNESVRIINDDEYKEKALKLTFDYSINRKQPISFVDMIIRLMLDDADLKIDALVTFNEKDFSDICYQKNIDLINK</sequence>
<organism evidence="2">
    <name type="scientific">termite gut metagenome</name>
    <dbReference type="NCBI Taxonomy" id="433724"/>
    <lineage>
        <taxon>unclassified sequences</taxon>
        <taxon>metagenomes</taxon>
        <taxon>organismal metagenomes</taxon>
    </lineage>
</organism>
<dbReference type="Gene3D" id="3.40.50.1010">
    <property type="entry name" value="5'-nuclease"/>
    <property type="match status" value="1"/>
</dbReference>
<dbReference type="AlphaFoldDB" id="A0A5J4S0G0"/>
<dbReference type="InterPro" id="IPR029060">
    <property type="entry name" value="PIN-like_dom_sf"/>
</dbReference>
<evidence type="ECO:0000313" key="2">
    <source>
        <dbReference type="EMBL" id="KAA6338721.1"/>
    </source>
</evidence>
<comment type="caution">
    <text evidence="2">The sequence shown here is derived from an EMBL/GenBank/DDBJ whole genome shotgun (WGS) entry which is preliminary data.</text>
</comment>
<dbReference type="InterPro" id="IPR002716">
    <property type="entry name" value="PIN_dom"/>
</dbReference>